<evidence type="ECO:0000313" key="2">
    <source>
        <dbReference type="Proteomes" id="UP000198238"/>
    </source>
</evidence>
<proteinExistence type="predicted"/>
<dbReference type="RefSeq" id="WP_089036311.1">
    <property type="nucleotide sequence ID" value="NZ_CP022278.1"/>
</dbReference>
<dbReference type="KEGG" id="nei:BG910_07525"/>
<dbReference type="GO" id="GO:0008270">
    <property type="term" value="F:zinc ion binding"/>
    <property type="evidence" value="ECO:0007669"/>
    <property type="project" value="InterPro"/>
</dbReference>
<dbReference type="GO" id="GO:0009086">
    <property type="term" value="P:methionine biosynthetic process"/>
    <property type="evidence" value="ECO:0007669"/>
    <property type="project" value="InterPro"/>
</dbReference>
<accession>A0A220S291</accession>
<dbReference type="GO" id="GO:0003871">
    <property type="term" value="F:5-methyltetrahydropteroyltriglutamate-homocysteine S-methyltransferase activity"/>
    <property type="evidence" value="ECO:0007669"/>
    <property type="project" value="InterPro"/>
</dbReference>
<dbReference type="PANTHER" id="PTHR43844:SF1">
    <property type="entry name" value="METHIONINE SYNTHASE"/>
    <property type="match status" value="1"/>
</dbReference>
<name>A0A220S291_9NEIS</name>
<dbReference type="OrthoDB" id="6430685at2"/>
<reference evidence="1 2" key="1">
    <citation type="submission" date="2017-06" db="EMBL/GenBank/DDBJ databases">
        <title>Neisseria chenwenguii sp. nov., isolated from the intestinal contents of Tibetan Plateau Pika in Yushu, Qinghai Province, China.</title>
        <authorList>
            <person name="Zhang G."/>
        </authorList>
    </citation>
    <scope>NUCLEOTIDE SEQUENCE [LARGE SCALE GENOMIC DNA]</scope>
    <source>
        <strain evidence="1 2">10023</strain>
    </source>
</reference>
<dbReference type="InterPro" id="IPR038071">
    <property type="entry name" value="UROD/MetE-like_sf"/>
</dbReference>
<dbReference type="PANTHER" id="PTHR43844">
    <property type="entry name" value="METHIONINE SYNTHASE"/>
    <property type="match status" value="1"/>
</dbReference>
<sequence>MSKLFPQATMRDRAPYRFDIVGSFLRPEALKRARRQCACGDCSAEALHKVEDEEVLQLIAKEKAVGLPNVTDGEFRRTWWHLDFLFELLGVELIETEQYSTQFKATMHRPVTLKITDKIEFPKVHPFLNHFKALQEEADGYPVKFTIPSPSMLHLITCVRTPNPQLIERYAGNNDLLLADITAAYIDAVKAFYDAGCRILQLDDTSWGEFCSEEKRALYASQGVDVDATAKSYVKMLNDIRDAAPADMAVTMHICRGNFRSTWFSSGGYEPVAEILFGGCRVDGFFLEYDSDRAGDFKPLRFIKDQQVVLGLVTSKTGELESKEAIIERIKEAAQYVDINQLCLSPQCGFASTEEGNELTEEDQWKKLALIRSIVEEVWGSK</sequence>
<keyword evidence="2" id="KW-1185">Reference proteome</keyword>
<dbReference type="NCBIfam" id="NF005085">
    <property type="entry name" value="PRK06520.1"/>
    <property type="match status" value="1"/>
</dbReference>
<dbReference type="EMBL" id="CP022278">
    <property type="protein sequence ID" value="ASK27610.1"/>
    <property type="molecule type" value="Genomic_DNA"/>
</dbReference>
<protein>
    <submittedName>
        <fullName evidence="1">Methionine synthase</fullName>
    </submittedName>
</protein>
<gene>
    <name evidence="1" type="ORF">BG910_07525</name>
</gene>
<dbReference type="Gene3D" id="3.20.20.210">
    <property type="match status" value="1"/>
</dbReference>
<organism evidence="1 2">
    <name type="scientific">Neisseria chenwenguii</name>
    <dbReference type="NCBI Taxonomy" id="1853278"/>
    <lineage>
        <taxon>Bacteria</taxon>
        <taxon>Pseudomonadati</taxon>
        <taxon>Pseudomonadota</taxon>
        <taxon>Betaproteobacteria</taxon>
        <taxon>Neisseriales</taxon>
        <taxon>Neisseriaceae</taxon>
        <taxon>Neisseria</taxon>
    </lineage>
</organism>
<dbReference type="SUPFAM" id="SSF51726">
    <property type="entry name" value="UROD/MetE-like"/>
    <property type="match status" value="1"/>
</dbReference>
<dbReference type="CDD" id="cd03311">
    <property type="entry name" value="CIMS_C_terminal_like"/>
    <property type="match status" value="1"/>
</dbReference>
<dbReference type="AlphaFoldDB" id="A0A220S291"/>
<dbReference type="Proteomes" id="UP000198238">
    <property type="component" value="Chromosome"/>
</dbReference>
<evidence type="ECO:0000313" key="1">
    <source>
        <dbReference type="EMBL" id="ASK27610.1"/>
    </source>
</evidence>
<dbReference type="InterPro" id="IPR002629">
    <property type="entry name" value="Met_Synth_C/arc"/>
</dbReference>
<dbReference type="Pfam" id="PF01717">
    <property type="entry name" value="Meth_synt_2"/>
    <property type="match status" value="1"/>
</dbReference>